<dbReference type="EMBL" id="JNVL01000118">
    <property type="protein sequence ID" value="KER05332.1"/>
    <property type="molecule type" value="Genomic_DNA"/>
</dbReference>
<comment type="caution">
    <text evidence="2">The sequence shown here is derived from an EMBL/GenBank/DDBJ whole genome shotgun (WGS) entry which is preliminary data.</text>
</comment>
<accession>A0A081S329</accession>
<sequence>PKISTNSGVSDSIAKLEQKIDQLQTELSDQRKTLNQLTSKKLDSAGEEQAAEIIQNIADLRVELLETRAKLYGLMLLV</sequence>
<keyword evidence="1" id="KW-0175">Coiled coil</keyword>
<protein>
    <submittedName>
        <fullName evidence="2">Uncharacterized protein</fullName>
    </submittedName>
</protein>
<evidence type="ECO:0000313" key="3">
    <source>
        <dbReference type="Proteomes" id="UP000028027"/>
    </source>
</evidence>
<evidence type="ECO:0000313" key="2">
    <source>
        <dbReference type="EMBL" id="KER05332.1"/>
    </source>
</evidence>
<keyword evidence="3" id="KW-1185">Reference proteome</keyword>
<name>A0A081S329_9ARCH</name>
<feature type="coiled-coil region" evidence="1">
    <location>
        <begin position="6"/>
        <end position="70"/>
    </location>
</feature>
<feature type="non-terminal residue" evidence="2">
    <location>
        <position position="1"/>
    </location>
</feature>
<proteinExistence type="predicted"/>
<gene>
    <name evidence="2" type="ORF">AAA799E16_02029</name>
</gene>
<dbReference type="Proteomes" id="UP000028027">
    <property type="component" value="Unassembled WGS sequence"/>
</dbReference>
<dbReference type="Gene3D" id="1.20.120.1490">
    <property type="match status" value="1"/>
</dbReference>
<evidence type="ECO:0000256" key="1">
    <source>
        <dbReference type="SAM" id="Coils"/>
    </source>
</evidence>
<organism evidence="2 3">
    <name type="scientific">Marine Group I thaumarchaeote SCGC AAA799-E16</name>
    <dbReference type="NCBI Taxonomy" id="1502292"/>
    <lineage>
        <taxon>Archaea</taxon>
        <taxon>Nitrososphaerota</taxon>
        <taxon>Marine Group I</taxon>
    </lineage>
</organism>
<reference evidence="2 3" key="1">
    <citation type="submission" date="2014-06" db="EMBL/GenBank/DDBJ databases">
        <authorList>
            <person name="Ngugi D.K."/>
            <person name="Blom J."/>
            <person name="Alam I."/>
            <person name="Rashid M."/>
            <person name="Ba Alawi W."/>
            <person name="Zhang G."/>
            <person name="Hikmawan T."/>
            <person name="Guan Y."/>
            <person name="Antunes A."/>
            <person name="Siam R."/>
            <person name="Eldorry H."/>
            <person name="Bajic V."/>
            <person name="Stingl U."/>
        </authorList>
    </citation>
    <scope>NUCLEOTIDE SEQUENCE [LARGE SCALE GENOMIC DNA]</scope>
    <source>
        <strain evidence="2">SCGC AAA799-E16</strain>
    </source>
</reference>
<dbReference type="AlphaFoldDB" id="A0A081S329"/>